<proteinExistence type="predicted"/>
<accession>A0ACC0M3U6</accession>
<reference evidence="1" key="1">
    <citation type="submission" date="2022-02" db="EMBL/GenBank/DDBJ databases">
        <title>Plant Genome Project.</title>
        <authorList>
            <person name="Zhang R.-G."/>
        </authorList>
    </citation>
    <scope>NUCLEOTIDE SEQUENCE</scope>
    <source>
        <strain evidence="1">AT1</strain>
    </source>
</reference>
<comment type="caution">
    <text evidence="1">The sequence shown here is derived from an EMBL/GenBank/DDBJ whole genome shotgun (WGS) entry which is preliminary data.</text>
</comment>
<evidence type="ECO:0000313" key="2">
    <source>
        <dbReference type="Proteomes" id="UP001062846"/>
    </source>
</evidence>
<gene>
    <name evidence="1" type="ORF">RHMOL_Rhmol10G0186300</name>
</gene>
<keyword evidence="2" id="KW-1185">Reference proteome</keyword>
<sequence length="178" mass="20963">MISCCHLVNLPIPLLCYILELTILFWCVQMCQNLQHLCIFEYGLDKGPLGGLPFHHVYPFLTQFEIYDRNVLYFKKEVYLLLWYLVDAYTISVCFNKPAILVYLAHAVFSQTHPPEDFVLKFLLLFRSILFWQQKIREIPNSAGGNLQFAFWTTDTHKARTRGTWNHCIMALRLVVEQ</sequence>
<evidence type="ECO:0000313" key="1">
    <source>
        <dbReference type="EMBL" id="KAI8535595.1"/>
    </source>
</evidence>
<protein>
    <submittedName>
        <fullName evidence="1">Uncharacterized protein</fullName>
    </submittedName>
</protein>
<name>A0ACC0M3U6_RHOML</name>
<dbReference type="EMBL" id="CM046397">
    <property type="protein sequence ID" value="KAI8535595.1"/>
    <property type="molecule type" value="Genomic_DNA"/>
</dbReference>
<organism evidence="1 2">
    <name type="scientific">Rhododendron molle</name>
    <name type="common">Chinese azalea</name>
    <name type="synonym">Azalea mollis</name>
    <dbReference type="NCBI Taxonomy" id="49168"/>
    <lineage>
        <taxon>Eukaryota</taxon>
        <taxon>Viridiplantae</taxon>
        <taxon>Streptophyta</taxon>
        <taxon>Embryophyta</taxon>
        <taxon>Tracheophyta</taxon>
        <taxon>Spermatophyta</taxon>
        <taxon>Magnoliopsida</taxon>
        <taxon>eudicotyledons</taxon>
        <taxon>Gunneridae</taxon>
        <taxon>Pentapetalae</taxon>
        <taxon>asterids</taxon>
        <taxon>Ericales</taxon>
        <taxon>Ericaceae</taxon>
        <taxon>Ericoideae</taxon>
        <taxon>Rhodoreae</taxon>
        <taxon>Rhododendron</taxon>
    </lineage>
</organism>
<dbReference type="Proteomes" id="UP001062846">
    <property type="component" value="Chromosome 10"/>
</dbReference>